<organism evidence="3 4">
    <name type="scientific">Pseudofrankia inefficax (strain DSM 45817 / CECT 9037 / DDB 130130 / EuI1c)</name>
    <name type="common">Frankia inefficax</name>
    <dbReference type="NCBI Taxonomy" id="298654"/>
    <lineage>
        <taxon>Bacteria</taxon>
        <taxon>Bacillati</taxon>
        <taxon>Actinomycetota</taxon>
        <taxon>Actinomycetes</taxon>
        <taxon>Frankiales</taxon>
        <taxon>Frankiaceae</taxon>
        <taxon>Pseudofrankia</taxon>
    </lineage>
</organism>
<feature type="domain" description="ChsH2 C-terminal OB-fold" evidence="1">
    <location>
        <begin position="41"/>
        <end position="105"/>
    </location>
</feature>
<dbReference type="AlphaFoldDB" id="E3JA18"/>
<evidence type="ECO:0000259" key="2">
    <source>
        <dbReference type="Pfam" id="PF12172"/>
    </source>
</evidence>
<dbReference type="eggNOG" id="COG1545">
    <property type="taxonomic scope" value="Bacteria"/>
</dbReference>
<dbReference type="HOGENOM" id="CLU_119412_0_0_11"/>
<dbReference type="InParanoid" id="E3JA18"/>
<sequence length="118" mass="12896">MTTSRLDAGDRLLVQRCLACERWTYPEAARCSACGGELGVEPVSGDGTVFTFTVNHHPFHPTLPVPYVIAVVQLAEQDDLRVVGNIVGCAPEDVAVGMTVRAAFERHGDAVRQDFRKR</sequence>
<reference evidence="3 4" key="1">
    <citation type="submission" date="2010-10" db="EMBL/GenBank/DDBJ databases">
        <title>Complete sequence of Frankia sp. EuI1c.</title>
        <authorList>
            <consortium name="US DOE Joint Genome Institute"/>
            <person name="Lucas S."/>
            <person name="Copeland A."/>
            <person name="Lapidus A."/>
            <person name="Cheng J.-F."/>
            <person name="Bruce D."/>
            <person name="Goodwin L."/>
            <person name="Pitluck S."/>
            <person name="Chertkov O."/>
            <person name="Detter J.C."/>
            <person name="Han C."/>
            <person name="Tapia R."/>
            <person name="Land M."/>
            <person name="Hauser L."/>
            <person name="Jeffries C."/>
            <person name="Kyrpides N."/>
            <person name="Ivanova N."/>
            <person name="Mikhailova N."/>
            <person name="Beauchemin N."/>
            <person name="Sen A."/>
            <person name="Sur S.A."/>
            <person name="Gtari M."/>
            <person name="Wall L."/>
            <person name="Tisa L."/>
            <person name="Woyke T."/>
        </authorList>
    </citation>
    <scope>NUCLEOTIDE SEQUENCE [LARGE SCALE GENOMIC DNA]</scope>
    <source>
        <strain evidence="4">DSM 45817 / CECT 9037 / EuI1c</strain>
    </source>
</reference>
<dbReference type="KEGG" id="fri:FraEuI1c_0497"/>
<dbReference type="Pfam" id="PF12172">
    <property type="entry name" value="zf-ChsH2"/>
    <property type="match status" value="1"/>
</dbReference>
<dbReference type="InterPro" id="IPR052513">
    <property type="entry name" value="Thioester_dehydratase-like"/>
</dbReference>
<evidence type="ECO:0000313" key="3">
    <source>
        <dbReference type="EMBL" id="ADP78580.1"/>
    </source>
</evidence>
<dbReference type="Pfam" id="PF01796">
    <property type="entry name" value="OB_ChsH2_C"/>
    <property type="match status" value="1"/>
</dbReference>
<protein>
    <recommendedName>
        <fullName evidence="5">DUF35 domain-containing protein</fullName>
    </recommendedName>
</protein>
<evidence type="ECO:0000259" key="1">
    <source>
        <dbReference type="Pfam" id="PF01796"/>
    </source>
</evidence>
<dbReference type="Proteomes" id="UP000002484">
    <property type="component" value="Chromosome"/>
</dbReference>
<evidence type="ECO:0008006" key="5">
    <source>
        <dbReference type="Google" id="ProtNLM"/>
    </source>
</evidence>
<evidence type="ECO:0000313" key="4">
    <source>
        <dbReference type="Proteomes" id="UP000002484"/>
    </source>
</evidence>
<gene>
    <name evidence="3" type="ordered locus">FraEuI1c_0497</name>
</gene>
<feature type="domain" description="ChsH2 rubredoxin-like zinc ribbon" evidence="2">
    <location>
        <begin position="11"/>
        <end position="37"/>
    </location>
</feature>
<dbReference type="SUPFAM" id="SSF50249">
    <property type="entry name" value="Nucleic acid-binding proteins"/>
    <property type="match status" value="1"/>
</dbReference>
<dbReference type="STRING" id="298654.FraEuI1c_0497"/>
<dbReference type="RefSeq" id="WP_013421702.1">
    <property type="nucleotide sequence ID" value="NC_014666.1"/>
</dbReference>
<dbReference type="InterPro" id="IPR002878">
    <property type="entry name" value="ChsH2_C"/>
</dbReference>
<dbReference type="InterPro" id="IPR022002">
    <property type="entry name" value="ChsH2_Znr"/>
</dbReference>
<accession>E3JA18</accession>
<dbReference type="PANTHER" id="PTHR34075">
    <property type="entry name" value="BLR3430 PROTEIN"/>
    <property type="match status" value="1"/>
</dbReference>
<proteinExistence type="predicted"/>
<name>E3JA18_PSEI1</name>
<dbReference type="EMBL" id="CP002299">
    <property type="protein sequence ID" value="ADP78580.1"/>
    <property type="molecule type" value="Genomic_DNA"/>
</dbReference>
<dbReference type="PANTHER" id="PTHR34075:SF5">
    <property type="entry name" value="BLR3430 PROTEIN"/>
    <property type="match status" value="1"/>
</dbReference>
<keyword evidence="4" id="KW-1185">Reference proteome</keyword>
<dbReference type="InterPro" id="IPR012340">
    <property type="entry name" value="NA-bd_OB-fold"/>
</dbReference>